<evidence type="ECO:0000256" key="5">
    <source>
        <dbReference type="ARBA" id="ARBA00022723"/>
    </source>
</evidence>
<dbReference type="FunFam" id="3.30.70.340:FF:000002">
    <property type="entry name" value="Carboxypeptidase A"/>
    <property type="match status" value="1"/>
</dbReference>
<keyword evidence="10" id="KW-1015">Disulfide bond</keyword>
<dbReference type="PANTHER" id="PTHR11705">
    <property type="entry name" value="PROTEASE FAMILY M14 CARBOXYPEPTIDASE A,B"/>
    <property type="match status" value="1"/>
</dbReference>
<keyword evidence="9" id="KW-0482">Metalloprotease</keyword>
<dbReference type="GO" id="GO:0006508">
    <property type="term" value="P:proteolysis"/>
    <property type="evidence" value="ECO:0007669"/>
    <property type="project" value="UniProtKB-KW"/>
</dbReference>
<keyword evidence="3" id="KW-0121">Carboxypeptidase</keyword>
<evidence type="ECO:0000256" key="8">
    <source>
        <dbReference type="ARBA" id="ARBA00022833"/>
    </source>
</evidence>
<proteinExistence type="inferred from homology"/>
<dbReference type="GO" id="GO:0004181">
    <property type="term" value="F:metallocarboxypeptidase activity"/>
    <property type="evidence" value="ECO:0007669"/>
    <property type="project" value="InterPro"/>
</dbReference>
<dbReference type="FunFam" id="3.40.630.10:FF:000084">
    <property type="entry name" value="Carboxypeptidase B2"/>
    <property type="match status" value="2"/>
</dbReference>
<keyword evidence="8" id="KW-0862">Zinc</keyword>
<dbReference type="PRINTS" id="PR00765">
    <property type="entry name" value="CRBOXYPTASEA"/>
</dbReference>
<feature type="domain" description="Peptidase M14" evidence="14">
    <location>
        <begin position="129"/>
        <end position="386"/>
    </location>
</feature>
<feature type="chain" id="PRO_5042010176" description="Zinc carboxypeptidase A 1" evidence="13">
    <location>
        <begin position="17"/>
        <end position="800"/>
    </location>
</feature>
<dbReference type="FunFam" id="3.40.630.10:FF:000166">
    <property type="entry name" value="Carboxypeptidase T, putative"/>
    <property type="match status" value="1"/>
</dbReference>
<dbReference type="PROSITE" id="PS52035">
    <property type="entry name" value="PEPTIDASE_M14"/>
    <property type="match status" value="2"/>
</dbReference>
<evidence type="ECO:0000256" key="6">
    <source>
        <dbReference type="ARBA" id="ARBA00022729"/>
    </source>
</evidence>
<evidence type="ECO:0000256" key="13">
    <source>
        <dbReference type="SAM" id="SignalP"/>
    </source>
</evidence>
<protein>
    <recommendedName>
        <fullName evidence="11">Zinc carboxypeptidase A 1</fullName>
    </recommendedName>
</protein>
<evidence type="ECO:0000256" key="9">
    <source>
        <dbReference type="ARBA" id="ARBA00023049"/>
    </source>
</evidence>
<dbReference type="AlphaFoldDB" id="A0AAD5PL10"/>
<feature type="active site" description="Proton donor/acceptor" evidence="12">
    <location>
        <position position="352"/>
    </location>
</feature>
<keyword evidence="6 13" id="KW-0732">Signal</keyword>
<dbReference type="Gene3D" id="3.30.70.340">
    <property type="entry name" value="Metallocarboxypeptidase-like"/>
    <property type="match status" value="2"/>
</dbReference>
<accession>A0AAD5PL10</accession>
<dbReference type="PANTHER" id="PTHR11705:SF91">
    <property type="entry name" value="FI01817P-RELATED"/>
    <property type="match status" value="1"/>
</dbReference>
<keyword evidence="5" id="KW-0479">Metal-binding</keyword>
<dbReference type="EMBL" id="WJBH02000010">
    <property type="protein sequence ID" value="KAI9551431.1"/>
    <property type="molecule type" value="Genomic_DNA"/>
</dbReference>
<dbReference type="FunFam" id="3.30.70.340:FF:000001">
    <property type="entry name" value="Carboxypeptidase A5"/>
    <property type="match status" value="1"/>
</dbReference>
<keyword evidence="7" id="KW-0378">Hydrolase</keyword>
<evidence type="ECO:0000256" key="11">
    <source>
        <dbReference type="ARBA" id="ARBA00069039"/>
    </source>
</evidence>
<comment type="caution">
    <text evidence="15">The sequence shown here is derived from an EMBL/GenBank/DDBJ whole genome shotgun (WGS) entry which is preliminary data.</text>
</comment>
<dbReference type="PROSITE" id="PS51257">
    <property type="entry name" value="PROKAR_LIPOPROTEIN"/>
    <property type="match status" value="1"/>
</dbReference>
<dbReference type="PROSITE" id="PS00132">
    <property type="entry name" value="CARBOXYPEPT_ZN_1"/>
    <property type="match status" value="1"/>
</dbReference>
<evidence type="ECO:0000256" key="4">
    <source>
        <dbReference type="ARBA" id="ARBA00022670"/>
    </source>
</evidence>
<feature type="active site" description="Proton donor/acceptor" evidence="12">
    <location>
        <position position="782"/>
    </location>
</feature>
<keyword evidence="16" id="KW-1185">Reference proteome</keyword>
<comment type="similarity">
    <text evidence="2 12">Belongs to the peptidase M14 family.</text>
</comment>
<evidence type="ECO:0000256" key="3">
    <source>
        <dbReference type="ARBA" id="ARBA00022645"/>
    </source>
</evidence>
<dbReference type="Proteomes" id="UP000820818">
    <property type="component" value="Linkage Group LG10"/>
</dbReference>
<name>A0AAD5PL10_9CRUS</name>
<dbReference type="InterPro" id="IPR036990">
    <property type="entry name" value="M14A-like_propep"/>
</dbReference>
<dbReference type="SUPFAM" id="SSF54897">
    <property type="entry name" value="Protease propeptides/inhibitors"/>
    <property type="match status" value="2"/>
</dbReference>
<dbReference type="GO" id="GO:0008270">
    <property type="term" value="F:zinc ion binding"/>
    <property type="evidence" value="ECO:0007669"/>
    <property type="project" value="InterPro"/>
</dbReference>
<dbReference type="InterPro" id="IPR057246">
    <property type="entry name" value="CARBOXYPEPT_ZN_1"/>
</dbReference>
<sequence length="800" mass="89767">MRTLTLFALILASACAAEKRYDGYKVVQVKAKDVPSFQTLAKLYDEQSSIYDFWTEPRSLDEPIDIMVPPAYTETFDRLLQTHNLEHRIKIADVQSAIEISRKDQASPSVVQEPRSRSGSLRYKLNWTEYHDYTTIVLFLAELAQNYPDIVTLITIGKTHENREMYMVKISNSQNSNTTKNAVLVDGGIHAREWIAPAFNTWLIHELVENYAAHPQYLDNLDWYILPVMNPDEGGSAGNGCDETYHGPAAFSEDESANARDAILLVAERTKVYLSYHSYSQVWLTPWGYTVDLPADYPLLFDLAQAAVNNLTAVYGTQYSVGSTTGLLYVASGGSIDWIKGEAGIPYAYTVELRDTGDYGFLLPYAWIKVLPKFGPKITNTLILSHAFVVITHSHEALPRFGPCGNIGPCLSETLRWVFEVNPKNKVSLEVLTKLHNERSDVYDFWTEPRNINRPVDIMVPPAFASTFINLMRTFDVDYKVKIADVEAMIEAGRKDIAKPIIHKEPRLSRAGAPRYSLNWESYSDLPAIEEFLAELSAAYPNLMTTTVVGQSYQGNNMNLVKISTGGTGKKAIFVDGGIHAREWISPAFVTWLIHELVENYAAHPQYVDNIDWYIMPVINPDGYRYTFAANGDRLWRKTRKPNPGSPCIGTDMNRNFGFHWDEGGSSDLPCGETYNGGAPFSEIESQIVRDTILSVAPQTMVYLTVHSYGQYWLTPWGYTAEYPTDYAQLYDLAVRAVDRLTALYGTQYTIGTSTNVLYVASGGSDDWAKGGAGIPYSYTIELRDTGRYGFELPAGTKKC</sequence>
<evidence type="ECO:0000313" key="15">
    <source>
        <dbReference type="EMBL" id="KAI9551431.1"/>
    </source>
</evidence>
<feature type="domain" description="Peptidase M14" evidence="14">
    <location>
        <begin position="522"/>
        <end position="800"/>
    </location>
</feature>
<comment type="cofactor">
    <cofactor evidence="1">
        <name>Zn(2+)</name>
        <dbReference type="ChEBI" id="CHEBI:29105"/>
    </cofactor>
</comment>
<dbReference type="Pfam" id="PF00246">
    <property type="entry name" value="Peptidase_M14"/>
    <property type="match status" value="3"/>
</dbReference>
<organism evidence="15 16">
    <name type="scientific">Daphnia sinensis</name>
    <dbReference type="NCBI Taxonomy" id="1820382"/>
    <lineage>
        <taxon>Eukaryota</taxon>
        <taxon>Metazoa</taxon>
        <taxon>Ecdysozoa</taxon>
        <taxon>Arthropoda</taxon>
        <taxon>Crustacea</taxon>
        <taxon>Branchiopoda</taxon>
        <taxon>Diplostraca</taxon>
        <taxon>Cladocera</taxon>
        <taxon>Anomopoda</taxon>
        <taxon>Daphniidae</taxon>
        <taxon>Daphnia</taxon>
        <taxon>Daphnia similis group</taxon>
    </lineage>
</organism>
<dbReference type="CDD" id="cd03860">
    <property type="entry name" value="M14_CP_A-B_like"/>
    <property type="match status" value="1"/>
</dbReference>
<dbReference type="Gene3D" id="3.40.630.10">
    <property type="entry name" value="Zn peptidases"/>
    <property type="match status" value="3"/>
</dbReference>
<reference evidence="15 16" key="1">
    <citation type="submission" date="2022-05" db="EMBL/GenBank/DDBJ databases">
        <title>A multi-omics perspective on studying reproductive biology in Daphnia sinensis.</title>
        <authorList>
            <person name="Jia J."/>
        </authorList>
    </citation>
    <scope>NUCLEOTIDE SEQUENCE [LARGE SCALE GENOMIC DNA]</scope>
    <source>
        <strain evidence="15 16">WSL</strain>
    </source>
</reference>
<feature type="signal peptide" evidence="13">
    <location>
        <begin position="1"/>
        <end position="16"/>
    </location>
</feature>
<dbReference type="GO" id="GO:0005615">
    <property type="term" value="C:extracellular space"/>
    <property type="evidence" value="ECO:0007669"/>
    <property type="project" value="TreeGrafter"/>
</dbReference>
<dbReference type="InterPro" id="IPR003146">
    <property type="entry name" value="M14A_act_pep"/>
</dbReference>
<evidence type="ECO:0000256" key="10">
    <source>
        <dbReference type="ARBA" id="ARBA00023157"/>
    </source>
</evidence>
<evidence type="ECO:0000313" key="16">
    <source>
        <dbReference type="Proteomes" id="UP000820818"/>
    </source>
</evidence>
<dbReference type="InterPro" id="IPR000834">
    <property type="entry name" value="Peptidase_M14"/>
</dbReference>
<evidence type="ECO:0000256" key="7">
    <source>
        <dbReference type="ARBA" id="ARBA00022801"/>
    </source>
</evidence>
<dbReference type="SUPFAM" id="SSF53187">
    <property type="entry name" value="Zn-dependent exopeptidases"/>
    <property type="match status" value="2"/>
</dbReference>
<evidence type="ECO:0000256" key="2">
    <source>
        <dbReference type="ARBA" id="ARBA00005988"/>
    </source>
</evidence>
<gene>
    <name evidence="15" type="ORF">GHT06_021764</name>
</gene>
<evidence type="ECO:0000256" key="1">
    <source>
        <dbReference type="ARBA" id="ARBA00001947"/>
    </source>
</evidence>
<dbReference type="SMART" id="SM00631">
    <property type="entry name" value="Zn_pept"/>
    <property type="match status" value="2"/>
</dbReference>
<evidence type="ECO:0000259" key="14">
    <source>
        <dbReference type="PROSITE" id="PS52035"/>
    </source>
</evidence>
<evidence type="ECO:0000256" key="12">
    <source>
        <dbReference type="PROSITE-ProRule" id="PRU01379"/>
    </source>
</evidence>
<dbReference type="Pfam" id="PF02244">
    <property type="entry name" value="Propep_M14"/>
    <property type="match status" value="2"/>
</dbReference>
<keyword evidence="4" id="KW-0645">Protease</keyword>